<keyword evidence="3" id="KW-0597">Phosphoprotein</keyword>
<feature type="domain" description="Collectrin-like" evidence="11">
    <location>
        <begin position="110"/>
        <end position="301"/>
    </location>
</feature>
<comment type="subcellular location">
    <subcellularLocation>
        <location evidence="1">Cell membrane</location>
        <topology evidence="1">Single-pass type I membrane protein</topology>
    </subcellularLocation>
</comment>
<keyword evidence="8" id="KW-0325">Glycoprotein</keyword>
<dbReference type="GO" id="GO:0051957">
    <property type="term" value="P:positive regulation of amino acid transport"/>
    <property type="evidence" value="ECO:0007669"/>
    <property type="project" value="TreeGrafter"/>
</dbReference>
<proteinExistence type="predicted"/>
<dbReference type="GO" id="GO:0070062">
    <property type="term" value="C:extracellular exosome"/>
    <property type="evidence" value="ECO:0007669"/>
    <property type="project" value="TreeGrafter"/>
</dbReference>
<evidence type="ECO:0000256" key="2">
    <source>
        <dbReference type="ARBA" id="ARBA00022475"/>
    </source>
</evidence>
<keyword evidence="5" id="KW-0732">Signal</keyword>
<evidence type="ECO:0000256" key="1">
    <source>
        <dbReference type="ARBA" id="ARBA00004251"/>
    </source>
</evidence>
<sequence length="301" mass="33700">MQPKQQPEPREKRDGEKKGSPTGKVNKRWNTEESKQSGPGSHMFLKTLLYSPRAPTPGPSVHTSMLSEFCLGKQHDHISFRMLARLLLALCVVLTLATAALTQELCTDGAPDGYKVRISIKTALGDHAYEWNQSEMFLFRATLAFAMRKHFNTETYDVTNIIVCDETPRVSFWFVVTNPQNPSELISGEQVELAVRKSRNRINSAFLLTDRTLQFLGIAPTLATPVEPDTPPWLIAFGVVICLVTAGILAILLSTFVKKIRNKKDVLEEEKLENVYENDFAEVKSGTPNGGFVEDEPYTQL</sequence>
<protein>
    <recommendedName>
        <fullName evidence="11">Collectrin-like domain-containing protein</fullName>
    </recommendedName>
</protein>
<keyword evidence="4 10" id="KW-0812">Transmembrane</keyword>
<dbReference type="Proteomes" id="UP001152622">
    <property type="component" value="Chromosome 9"/>
</dbReference>
<dbReference type="Pfam" id="PF16959">
    <property type="entry name" value="Collectrin"/>
    <property type="match status" value="1"/>
</dbReference>
<feature type="compositionally biased region" description="Basic and acidic residues" evidence="9">
    <location>
        <begin position="7"/>
        <end position="19"/>
    </location>
</feature>
<dbReference type="OrthoDB" id="9899436at2759"/>
<keyword evidence="13" id="KW-1185">Reference proteome</keyword>
<feature type="region of interest" description="Disordered" evidence="9">
    <location>
        <begin position="1"/>
        <end position="41"/>
    </location>
</feature>
<feature type="transmembrane region" description="Helical" evidence="10">
    <location>
        <begin position="233"/>
        <end position="257"/>
    </location>
</feature>
<evidence type="ECO:0000256" key="8">
    <source>
        <dbReference type="ARBA" id="ARBA00023180"/>
    </source>
</evidence>
<keyword evidence="7 10" id="KW-0472">Membrane</keyword>
<name>A0A9Q1F421_SYNKA</name>
<evidence type="ECO:0000256" key="7">
    <source>
        <dbReference type="ARBA" id="ARBA00023136"/>
    </source>
</evidence>
<dbReference type="EMBL" id="JAINUF010000009">
    <property type="protein sequence ID" value="KAJ8350544.1"/>
    <property type="molecule type" value="Genomic_DNA"/>
</dbReference>
<evidence type="ECO:0000256" key="4">
    <source>
        <dbReference type="ARBA" id="ARBA00022692"/>
    </source>
</evidence>
<comment type="caution">
    <text evidence="12">The sequence shown here is derived from an EMBL/GenBank/DDBJ whole genome shotgun (WGS) entry which is preliminary data.</text>
</comment>
<dbReference type="InterPro" id="IPR042944">
    <property type="entry name" value="Collectrin"/>
</dbReference>
<dbReference type="AlphaFoldDB" id="A0A9Q1F421"/>
<reference evidence="12" key="1">
    <citation type="journal article" date="2023" name="Science">
        <title>Genome structures resolve the early diversification of teleost fishes.</title>
        <authorList>
            <person name="Parey E."/>
            <person name="Louis A."/>
            <person name="Montfort J."/>
            <person name="Bouchez O."/>
            <person name="Roques C."/>
            <person name="Iampietro C."/>
            <person name="Lluch J."/>
            <person name="Castinel A."/>
            <person name="Donnadieu C."/>
            <person name="Desvignes T."/>
            <person name="Floi Bucao C."/>
            <person name="Jouanno E."/>
            <person name="Wen M."/>
            <person name="Mejri S."/>
            <person name="Dirks R."/>
            <person name="Jansen H."/>
            <person name="Henkel C."/>
            <person name="Chen W.J."/>
            <person name="Zahm M."/>
            <person name="Cabau C."/>
            <person name="Klopp C."/>
            <person name="Thompson A.W."/>
            <person name="Robinson-Rechavi M."/>
            <person name="Braasch I."/>
            <person name="Lecointre G."/>
            <person name="Bobe J."/>
            <person name="Postlethwait J.H."/>
            <person name="Berthelot C."/>
            <person name="Roest Crollius H."/>
            <person name="Guiguen Y."/>
        </authorList>
    </citation>
    <scope>NUCLEOTIDE SEQUENCE</scope>
    <source>
        <strain evidence="12">WJC10195</strain>
    </source>
</reference>
<evidence type="ECO:0000256" key="3">
    <source>
        <dbReference type="ARBA" id="ARBA00022553"/>
    </source>
</evidence>
<evidence type="ECO:0000259" key="11">
    <source>
        <dbReference type="PROSITE" id="PS52010"/>
    </source>
</evidence>
<dbReference type="InterPro" id="IPR031588">
    <property type="entry name" value="Collectrin_dom"/>
</dbReference>
<evidence type="ECO:0000256" key="5">
    <source>
        <dbReference type="ARBA" id="ARBA00022729"/>
    </source>
</evidence>
<evidence type="ECO:0000256" key="10">
    <source>
        <dbReference type="SAM" id="Phobius"/>
    </source>
</evidence>
<organism evidence="12 13">
    <name type="scientific">Synaphobranchus kaupii</name>
    <name type="common">Kaup's arrowtooth eel</name>
    <dbReference type="NCBI Taxonomy" id="118154"/>
    <lineage>
        <taxon>Eukaryota</taxon>
        <taxon>Metazoa</taxon>
        <taxon>Chordata</taxon>
        <taxon>Craniata</taxon>
        <taxon>Vertebrata</taxon>
        <taxon>Euteleostomi</taxon>
        <taxon>Actinopterygii</taxon>
        <taxon>Neopterygii</taxon>
        <taxon>Teleostei</taxon>
        <taxon>Anguilliformes</taxon>
        <taxon>Synaphobranchidae</taxon>
        <taxon>Synaphobranchus</taxon>
    </lineage>
</organism>
<evidence type="ECO:0000313" key="13">
    <source>
        <dbReference type="Proteomes" id="UP001152622"/>
    </source>
</evidence>
<gene>
    <name evidence="12" type="ORF">SKAU_G00256740</name>
</gene>
<dbReference type="PANTHER" id="PTHR46884">
    <property type="entry name" value="COLLECTRIN"/>
    <property type="match status" value="1"/>
</dbReference>
<evidence type="ECO:0000256" key="6">
    <source>
        <dbReference type="ARBA" id="ARBA00022989"/>
    </source>
</evidence>
<dbReference type="PROSITE" id="PS52010">
    <property type="entry name" value="COLLECTRIN_LIKE"/>
    <property type="match status" value="1"/>
</dbReference>
<accession>A0A9Q1F421</accession>
<dbReference type="GO" id="GO:0005886">
    <property type="term" value="C:plasma membrane"/>
    <property type="evidence" value="ECO:0007669"/>
    <property type="project" value="UniProtKB-SubCell"/>
</dbReference>
<evidence type="ECO:0000313" key="12">
    <source>
        <dbReference type="EMBL" id="KAJ8350544.1"/>
    </source>
</evidence>
<evidence type="ECO:0000256" key="9">
    <source>
        <dbReference type="SAM" id="MobiDB-lite"/>
    </source>
</evidence>
<keyword evidence="2" id="KW-1003">Cell membrane</keyword>
<keyword evidence="6 10" id="KW-1133">Transmembrane helix</keyword>
<dbReference type="PANTHER" id="PTHR46884:SF1">
    <property type="entry name" value="COLLECTRIN"/>
    <property type="match status" value="1"/>
</dbReference>
<feature type="transmembrane region" description="Helical" evidence="10">
    <location>
        <begin position="83"/>
        <end position="102"/>
    </location>
</feature>